<feature type="domain" description="HipA N-terminal subdomain 1" evidence="5">
    <location>
        <begin position="6"/>
        <end position="101"/>
    </location>
</feature>
<reference evidence="6 7" key="1">
    <citation type="submission" date="2014-02" db="EMBL/GenBank/DDBJ databases">
        <title>Draft genome of Erwinia mallotivora strain BT-MARDI, a papaya dieback pathogen.</title>
        <authorList>
            <person name="Redzuan R."/>
            <person name="Abu Bakar N."/>
            <person name="Badrun R."/>
            <person name="Mohd Raih M.F."/>
            <person name="Rozano L."/>
            <person name="Mat Amin N."/>
        </authorList>
    </citation>
    <scope>NUCLEOTIDE SEQUENCE [LARGE SCALE GENOMIC DNA]</scope>
    <source>
        <strain evidence="6 7">BT-MARDI</strain>
    </source>
</reference>
<evidence type="ECO:0000313" key="6">
    <source>
        <dbReference type="EMBL" id="EXU74847.1"/>
    </source>
</evidence>
<dbReference type="AlphaFoldDB" id="A0A014PVF3"/>
<dbReference type="GO" id="GO:0005829">
    <property type="term" value="C:cytosol"/>
    <property type="evidence" value="ECO:0007669"/>
    <property type="project" value="TreeGrafter"/>
</dbReference>
<evidence type="ECO:0000256" key="3">
    <source>
        <dbReference type="ARBA" id="ARBA00022777"/>
    </source>
</evidence>
<comment type="similarity">
    <text evidence="1">Belongs to the HipA Ser/Thr kinase family.</text>
</comment>
<dbReference type="InterPro" id="IPR012893">
    <property type="entry name" value="HipA-like_C"/>
</dbReference>
<evidence type="ECO:0000256" key="2">
    <source>
        <dbReference type="ARBA" id="ARBA00022679"/>
    </source>
</evidence>
<dbReference type="EMBL" id="JFHN01000053">
    <property type="protein sequence ID" value="EXU74847.1"/>
    <property type="molecule type" value="Genomic_DNA"/>
</dbReference>
<protein>
    <recommendedName>
        <fullName evidence="8">Phosphatidylinositol kinase</fullName>
    </recommendedName>
</protein>
<dbReference type="PANTHER" id="PTHR37419">
    <property type="entry name" value="SERINE/THREONINE-PROTEIN KINASE TOXIN HIPA"/>
    <property type="match status" value="1"/>
</dbReference>
<gene>
    <name evidence="6" type="ORF">BG55_14015</name>
</gene>
<dbReference type="PATRIC" id="fig|69222.5.peg.2877"/>
<dbReference type="STRING" id="69222.BG55_14015"/>
<dbReference type="Proteomes" id="UP000019918">
    <property type="component" value="Unassembled WGS sequence"/>
</dbReference>
<dbReference type="InterPro" id="IPR017508">
    <property type="entry name" value="HipA_N1"/>
</dbReference>
<dbReference type="PANTHER" id="PTHR37419:SF8">
    <property type="entry name" value="TOXIN YJJJ"/>
    <property type="match status" value="1"/>
</dbReference>
<evidence type="ECO:0000259" key="4">
    <source>
        <dbReference type="Pfam" id="PF07804"/>
    </source>
</evidence>
<keyword evidence="2" id="KW-0808">Transferase</keyword>
<sequence>MRQRLYVWMDGQGLVGQLDFNVDGVRQNSVFTYAPNWIDNPEGYDLSPFMLRSQIVASASLQGNSSPLVMPIADSTPDSWGRAIMRVANGGRAMNDFEYLIGVDDFLRSGALRFYESDAWDALPLAQPRTGEKAYSIPRLIELETMIHEVRALEADPTHYRENRAKLLAGQILLDAAGSLGGARPKVNVRDEDQTIWIAKLPKQGDEYDMARAEVLTLRLAGEIGMTVSEARLLVVAGQFPVALIKRFDRSYEDAKNPRRIHFITAQTFMGLAGTEPSNYVSIAEQMMINGAGDDLVELWTRMAYSVLIQNTDDHLRNHGFIRTANRWALSPAYDINPDPSPGGTLKTAISDIHGNELNILEVLDAAQLFNIDTDEACEALKVMAEIIRDRWRPLASALGMTAKDIKMLAPAFESPQVKEALGL</sequence>
<organism evidence="6 7">
    <name type="scientific">Erwinia mallotivora</name>
    <dbReference type="NCBI Taxonomy" id="69222"/>
    <lineage>
        <taxon>Bacteria</taxon>
        <taxon>Pseudomonadati</taxon>
        <taxon>Pseudomonadota</taxon>
        <taxon>Gammaproteobacteria</taxon>
        <taxon>Enterobacterales</taxon>
        <taxon>Erwiniaceae</taxon>
        <taxon>Erwinia</taxon>
    </lineage>
</organism>
<keyword evidence="7" id="KW-1185">Reference proteome</keyword>
<dbReference type="Pfam" id="PF13657">
    <property type="entry name" value="Couple_hipA"/>
    <property type="match status" value="1"/>
</dbReference>
<dbReference type="InterPro" id="IPR052028">
    <property type="entry name" value="HipA_Ser/Thr_kinase"/>
</dbReference>
<name>A0A014PVF3_9GAMM</name>
<dbReference type="GO" id="GO:0004674">
    <property type="term" value="F:protein serine/threonine kinase activity"/>
    <property type="evidence" value="ECO:0007669"/>
    <property type="project" value="TreeGrafter"/>
</dbReference>
<evidence type="ECO:0000313" key="7">
    <source>
        <dbReference type="Proteomes" id="UP000019918"/>
    </source>
</evidence>
<accession>A0A014PVF3</accession>
<dbReference type="Pfam" id="PF07804">
    <property type="entry name" value="HipA_C"/>
    <property type="match status" value="1"/>
</dbReference>
<evidence type="ECO:0000259" key="5">
    <source>
        <dbReference type="Pfam" id="PF13657"/>
    </source>
</evidence>
<keyword evidence="3" id="KW-0418">Kinase</keyword>
<comment type="caution">
    <text evidence="6">The sequence shown here is derived from an EMBL/GenBank/DDBJ whole genome shotgun (WGS) entry which is preliminary data.</text>
</comment>
<dbReference type="Gene3D" id="1.10.1070.20">
    <property type="match status" value="1"/>
</dbReference>
<evidence type="ECO:0008006" key="8">
    <source>
        <dbReference type="Google" id="ProtNLM"/>
    </source>
</evidence>
<proteinExistence type="inferred from homology"/>
<feature type="domain" description="HipA-like C-terminal" evidence="4">
    <location>
        <begin position="179"/>
        <end position="392"/>
    </location>
</feature>
<evidence type="ECO:0000256" key="1">
    <source>
        <dbReference type="ARBA" id="ARBA00010164"/>
    </source>
</evidence>